<dbReference type="GO" id="GO:0004826">
    <property type="term" value="F:phenylalanine-tRNA ligase activity"/>
    <property type="evidence" value="ECO:0007669"/>
    <property type="project" value="UniProtKB-UniRule"/>
</dbReference>
<dbReference type="GO" id="GO:0005524">
    <property type="term" value="F:ATP binding"/>
    <property type="evidence" value="ECO:0007669"/>
    <property type="project" value="UniProtKB-UniRule"/>
</dbReference>
<evidence type="ECO:0000256" key="6">
    <source>
        <dbReference type="ARBA" id="ARBA00022840"/>
    </source>
</evidence>
<dbReference type="PANTHER" id="PTHR10947:SF0">
    <property type="entry name" value="PHENYLALANINE--TRNA LIGASE BETA SUBUNIT"/>
    <property type="match status" value="1"/>
</dbReference>
<dbReference type="InterPro" id="IPR004532">
    <property type="entry name" value="Phe-tRNA-ligase_IIc_bsu_bact"/>
</dbReference>
<feature type="domain" description="FDX-ACB" evidence="12">
    <location>
        <begin position="648"/>
        <end position="741"/>
    </location>
</feature>
<comment type="subcellular location">
    <subcellularLocation>
        <location evidence="11">Cytoplasm</location>
    </subcellularLocation>
</comment>
<dbReference type="EC" id="6.1.1.20" evidence="11"/>
<evidence type="ECO:0000256" key="10">
    <source>
        <dbReference type="ARBA" id="ARBA00049255"/>
    </source>
</evidence>
<dbReference type="InterPro" id="IPR005146">
    <property type="entry name" value="B3/B4_tRNA-bd"/>
</dbReference>
<sequence>MKISYNWLKKYISTSVDIKLICNILTDIGFNVEKLKKISFSEKKNEKFIICKIIKYENKKIWIGNNNFKYFFIFKKKKYKNIYNIIYNFFFLKFKKKYSSLKEDYLIELNISPNRGDVMSHYGIARDLNIALKYRGFISKIRDLPPVSLFKKDFSFKNIKIKHFNNKKCRRYTYTTICNINVYDSPKWLKQYLNIIGCNTRNNILDIENFIMYELGQPIKIFDLDKIIDFFLKIKFSKKKLKFKLNDNKDIFLNEKDLVLFNYKNTICIAGILVNQDFVVNKQTKNIFIESAYYASEYIYRTAKKYNLKNDSSIRFERGIDPNLIIYALKRAALLIKEISGGKITSNVIDIYPNKINNIEIFLRYKRLYNIVGFNINKKKIKEILFLLEIYILFENLNGLKIKVPLYRKDITREIDVIEEILRIYGYNNFGFKHEMFLKQINLKKNLKIEKMISNQLNSHGFYETLNISLNKNKYINYFNNNLYKKINIINSYNKDLSILRFSLLFGILENIYSNLNRNINNLKLFEWGKKYFFYKKNIIENKTLGIIISYEINKNYNIFFYFKGILEQLIIRCGIKYFNQKIYKDSILENGVSFSYKNYIFCIIGYVKNKILIEFEILNKILYADINWDIINILFKKNDKTISKKIENSPLYRRDISLLIENNISFEEIKKISFSIKEKKIIKICLLDEYKSQNLPFGKKSYTISFFFKDKNNNLTDALIENTINSLKLKFIKKLKAKIR</sequence>
<evidence type="ECO:0000313" key="14">
    <source>
        <dbReference type="EMBL" id="RIU86575.1"/>
    </source>
</evidence>
<reference evidence="15" key="1">
    <citation type="submission" date="2018-08" db="EMBL/GenBank/DDBJ databases">
        <authorList>
            <person name="Dai Z."/>
        </authorList>
    </citation>
    <scope>NUCLEOTIDE SEQUENCE [LARGE SCALE GENOMIC DNA]</scope>
    <source>
        <strain evidence="15">KPTW1</strain>
    </source>
</reference>
<keyword evidence="11" id="KW-0963">Cytoplasm</keyword>
<dbReference type="InterPro" id="IPR036690">
    <property type="entry name" value="Fdx_antiC-bd_sf"/>
</dbReference>
<dbReference type="PROSITE" id="PS51483">
    <property type="entry name" value="B5"/>
    <property type="match status" value="1"/>
</dbReference>
<evidence type="ECO:0000256" key="9">
    <source>
        <dbReference type="ARBA" id="ARBA00023146"/>
    </source>
</evidence>
<reference evidence="14 15" key="2">
    <citation type="submission" date="2018-10" db="EMBL/GenBank/DDBJ databases">
        <title>Draft genome sequence of Candidatus Sulcia muelleri from Kolla paulula, a vector of Xylella fastidiosa causing Pierces disease of grapevine in Taiwan.</title>
        <authorList>
            <person name="Shih H.-T."/>
        </authorList>
    </citation>
    <scope>NUCLEOTIDE SEQUENCE [LARGE SCALE GENOMIC DNA]</scope>
    <source>
        <strain evidence="14 15">KPTW1</strain>
    </source>
</reference>
<dbReference type="Pfam" id="PF03483">
    <property type="entry name" value="B3_4"/>
    <property type="match status" value="1"/>
</dbReference>
<name>A0A3A1MLY7_9FLAO</name>
<dbReference type="GO" id="GO:0000287">
    <property type="term" value="F:magnesium ion binding"/>
    <property type="evidence" value="ECO:0007669"/>
    <property type="project" value="UniProtKB-UniRule"/>
</dbReference>
<dbReference type="Proteomes" id="UP000265496">
    <property type="component" value="Unassembled WGS sequence"/>
</dbReference>
<dbReference type="Gene3D" id="3.30.70.380">
    <property type="entry name" value="Ferrodoxin-fold anticodon-binding domain"/>
    <property type="match status" value="1"/>
</dbReference>
<dbReference type="RefSeq" id="WP_158365918.1">
    <property type="nucleotide sequence ID" value="NZ_QWZP01000001.1"/>
</dbReference>
<dbReference type="PROSITE" id="PS51447">
    <property type="entry name" value="FDX_ACB"/>
    <property type="match status" value="1"/>
</dbReference>
<feature type="binding site" evidence="11">
    <location>
        <position position="420"/>
    </location>
    <ligand>
        <name>Mg(2+)</name>
        <dbReference type="ChEBI" id="CHEBI:18420"/>
        <note>shared with alpha subunit</note>
    </ligand>
</feature>
<evidence type="ECO:0000256" key="7">
    <source>
        <dbReference type="ARBA" id="ARBA00022842"/>
    </source>
</evidence>
<dbReference type="HAMAP" id="MF_00283">
    <property type="entry name" value="Phe_tRNA_synth_beta1"/>
    <property type="match status" value="1"/>
</dbReference>
<dbReference type="Gene3D" id="3.30.56.10">
    <property type="match status" value="2"/>
</dbReference>
<dbReference type="InterPro" id="IPR005121">
    <property type="entry name" value="Fdx_antiC-bd"/>
</dbReference>
<evidence type="ECO:0000313" key="15">
    <source>
        <dbReference type="Proteomes" id="UP000265496"/>
    </source>
</evidence>
<dbReference type="InterPro" id="IPR020825">
    <property type="entry name" value="Phe-tRNA_synthase-like_B3/B4"/>
</dbReference>
<comment type="similarity">
    <text evidence="1 11">Belongs to the phenylalanyl-tRNA synthetase beta subunit family. Type 1 subfamily.</text>
</comment>
<evidence type="ECO:0000259" key="13">
    <source>
        <dbReference type="PROSITE" id="PS51483"/>
    </source>
</evidence>
<dbReference type="Pfam" id="PF03484">
    <property type="entry name" value="B5"/>
    <property type="match status" value="1"/>
</dbReference>
<feature type="binding site" evidence="11">
    <location>
        <position position="419"/>
    </location>
    <ligand>
        <name>Mg(2+)</name>
        <dbReference type="ChEBI" id="CHEBI:18420"/>
        <note>shared with alpha subunit</note>
    </ligand>
</feature>
<gene>
    <name evidence="11 14" type="primary">pheT</name>
    <name evidence="14" type="ORF">D2A33_00025</name>
</gene>
<comment type="caution">
    <text evidence="14">The sequence shown here is derived from an EMBL/GenBank/DDBJ whole genome shotgun (WGS) entry which is preliminary data.</text>
</comment>
<dbReference type="SMART" id="SM00896">
    <property type="entry name" value="FDX-ACB"/>
    <property type="match status" value="1"/>
</dbReference>
<organism evidence="14 15">
    <name type="scientific">Candidatus Karelsulcia muelleri</name>
    <dbReference type="NCBI Taxonomy" id="336810"/>
    <lineage>
        <taxon>Bacteria</taxon>
        <taxon>Pseudomonadati</taxon>
        <taxon>Bacteroidota</taxon>
        <taxon>Flavobacteriia</taxon>
        <taxon>Flavobacteriales</taxon>
        <taxon>Candidatus Karelsulcia</taxon>
    </lineage>
</organism>
<keyword evidence="8 11" id="KW-0648">Protein biosynthesis</keyword>
<dbReference type="Pfam" id="PF17759">
    <property type="entry name" value="tRNA_synthFbeta"/>
    <property type="match status" value="1"/>
</dbReference>
<feature type="binding site" evidence="11">
    <location>
        <position position="416"/>
    </location>
    <ligand>
        <name>Mg(2+)</name>
        <dbReference type="ChEBI" id="CHEBI:18420"/>
        <note>shared with alpha subunit</note>
    </ligand>
</feature>
<dbReference type="PANTHER" id="PTHR10947">
    <property type="entry name" value="PHENYLALANYL-TRNA SYNTHETASE BETA CHAIN AND LEUCINE-RICH REPEAT-CONTAINING PROTEIN 47"/>
    <property type="match status" value="1"/>
</dbReference>
<evidence type="ECO:0000256" key="3">
    <source>
        <dbReference type="ARBA" id="ARBA00022598"/>
    </source>
</evidence>
<dbReference type="AlphaFoldDB" id="A0A3A1MLY7"/>
<evidence type="ECO:0000256" key="2">
    <source>
        <dbReference type="ARBA" id="ARBA00011209"/>
    </source>
</evidence>
<keyword evidence="3 11" id="KW-0436">Ligase</keyword>
<dbReference type="SUPFAM" id="SSF55681">
    <property type="entry name" value="Class II aaRS and biotin synthetases"/>
    <property type="match status" value="1"/>
</dbReference>
<protein>
    <recommendedName>
        <fullName evidence="11">Phenylalanine--tRNA ligase beta subunit</fullName>
        <ecNumber evidence="11">6.1.1.20</ecNumber>
    </recommendedName>
    <alternativeName>
        <fullName evidence="11">Phenylalanyl-tRNA synthetase beta subunit</fullName>
        <shortName evidence="11">PheRS</shortName>
    </alternativeName>
</protein>
<keyword evidence="7 11" id="KW-0460">Magnesium</keyword>
<evidence type="ECO:0000256" key="8">
    <source>
        <dbReference type="ARBA" id="ARBA00022917"/>
    </source>
</evidence>
<comment type="subunit">
    <text evidence="2 11">Tetramer of two alpha and two beta subunits.</text>
</comment>
<dbReference type="SUPFAM" id="SSF56037">
    <property type="entry name" value="PheT/TilS domain"/>
    <property type="match status" value="1"/>
</dbReference>
<comment type="cofactor">
    <cofactor evidence="11">
        <name>Mg(2+)</name>
        <dbReference type="ChEBI" id="CHEBI:18420"/>
    </cofactor>
    <text evidence="11">Binds 2 magnesium ions per tetramer.</text>
</comment>
<accession>A0A3A1MLY7</accession>
<evidence type="ECO:0000259" key="12">
    <source>
        <dbReference type="PROSITE" id="PS51447"/>
    </source>
</evidence>
<proteinExistence type="inferred from homology"/>
<dbReference type="InterPro" id="IPR045864">
    <property type="entry name" value="aa-tRNA-synth_II/BPL/LPL"/>
</dbReference>
<dbReference type="InterPro" id="IPR005147">
    <property type="entry name" value="tRNA_synthase_B5-dom"/>
</dbReference>
<feature type="domain" description="B5" evidence="13">
    <location>
        <begin position="356"/>
        <end position="432"/>
    </location>
</feature>
<keyword evidence="5 11" id="KW-0547">Nucleotide-binding</keyword>
<evidence type="ECO:0000256" key="1">
    <source>
        <dbReference type="ARBA" id="ARBA00008653"/>
    </source>
</evidence>
<dbReference type="InterPro" id="IPR041616">
    <property type="entry name" value="PheRS_beta_core"/>
</dbReference>
<keyword evidence="9 11" id="KW-0030">Aminoacyl-tRNA synthetase</keyword>
<dbReference type="InterPro" id="IPR045060">
    <property type="entry name" value="Phe-tRNA-ligase_IIc_bsu"/>
</dbReference>
<evidence type="ECO:0000256" key="5">
    <source>
        <dbReference type="ARBA" id="ARBA00022741"/>
    </source>
</evidence>
<dbReference type="GO" id="GO:0009328">
    <property type="term" value="C:phenylalanine-tRNA ligase complex"/>
    <property type="evidence" value="ECO:0007669"/>
    <property type="project" value="TreeGrafter"/>
</dbReference>
<evidence type="ECO:0000256" key="11">
    <source>
        <dbReference type="HAMAP-Rule" id="MF_00283"/>
    </source>
</evidence>
<comment type="catalytic activity">
    <reaction evidence="10 11">
        <text>tRNA(Phe) + L-phenylalanine + ATP = L-phenylalanyl-tRNA(Phe) + AMP + diphosphate + H(+)</text>
        <dbReference type="Rhea" id="RHEA:19413"/>
        <dbReference type="Rhea" id="RHEA-COMP:9668"/>
        <dbReference type="Rhea" id="RHEA-COMP:9699"/>
        <dbReference type="ChEBI" id="CHEBI:15378"/>
        <dbReference type="ChEBI" id="CHEBI:30616"/>
        <dbReference type="ChEBI" id="CHEBI:33019"/>
        <dbReference type="ChEBI" id="CHEBI:58095"/>
        <dbReference type="ChEBI" id="CHEBI:78442"/>
        <dbReference type="ChEBI" id="CHEBI:78531"/>
        <dbReference type="ChEBI" id="CHEBI:456215"/>
        <dbReference type="EC" id="6.1.1.20"/>
    </reaction>
</comment>
<dbReference type="Gene3D" id="3.30.930.10">
    <property type="entry name" value="Bira Bifunctional Protein, Domain 2"/>
    <property type="match status" value="1"/>
</dbReference>
<dbReference type="NCBIfam" id="TIGR00472">
    <property type="entry name" value="pheT_bact"/>
    <property type="match status" value="1"/>
</dbReference>
<dbReference type="SMART" id="SM00874">
    <property type="entry name" value="B5"/>
    <property type="match status" value="1"/>
</dbReference>
<dbReference type="InterPro" id="IPR009061">
    <property type="entry name" value="DNA-bd_dom_put_sf"/>
</dbReference>
<dbReference type="EMBL" id="QWZP01000001">
    <property type="protein sequence ID" value="RIU86575.1"/>
    <property type="molecule type" value="Genomic_DNA"/>
</dbReference>
<dbReference type="SUPFAM" id="SSF46955">
    <property type="entry name" value="Putative DNA-binding domain"/>
    <property type="match status" value="2"/>
</dbReference>
<keyword evidence="4 11" id="KW-0479">Metal-binding</keyword>
<feature type="binding site" evidence="11">
    <location>
        <position position="410"/>
    </location>
    <ligand>
        <name>Mg(2+)</name>
        <dbReference type="ChEBI" id="CHEBI:18420"/>
        <note>shared with alpha subunit</note>
    </ligand>
</feature>
<dbReference type="SUPFAM" id="SSF54991">
    <property type="entry name" value="Anticodon-binding domain of PheRS"/>
    <property type="match status" value="1"/>
</dbReference>
<dbReference type="SMART" id="SM00873">
    <property type="entry name" value="B3_4"/>
    <property type="match status" value="1"/>
</dbReference>
<evidence type="ECO:0000256" key="4">
    <source>
        <dbReference type="ARBA" id="ARBA00022723"/>
    </source>
</evidence>
<dbReference type="Pfam" id="PF03147">
    <property type="entry name" value="FDX-ACB"/>
    <property type="match status" value="1"/>
</dbReference>
<dbReference type="Gene3D" id="3.50.40.10">
    <property type="entry name" value="Phenylalanyl-trna Synthetase, Chain B, domain 3"/>
    <property type="match status" value="1"/>
</dbReference>
<dbReference type="GO" id="GO:0003723">
    <property type="term" value="F:RNA binding"/>
    <property type="evidence" value="ECO:0007669"/>
    <property type="project" value="InterPro"/>
</dbReference>
<keyword evidence="6 11" id="KW-0067">ATP-binding</keyword>
<dbReference type="GO" id="GO:0006432">
    <property type="term" value="P:phenylalanyl-tRNA aminoacylation"/>
    <property type="evidence" value="ECO:0007669"/>
    <property type="project" value="UniProtKB-UniRule"/>
</dbReference>